<reference evidence="7 8" key="2">
    <citation type="journal article" date="2008" name="Nature">
        <title>The Phaeodactylum genome reveals the evolutionary history of diatom genomes.</title>
        <authorList>
            <person name="Bowler C."/>
            <person name="Allen A.E."/>
            <person name="Badger J.H."/>
            <person name="Grimwood J."/>
            <person name="Jabbari K."/>
            <person name="Kuo A."/>
            <person name="Maheswari U."/>
            <person name="Martens C."/>
            <person name="Maumus F."/>
            <person name="Otillar R.P."/>
            <person name="Rayko E."/>
            <person name="Salamov A."/>
            <person name="Vandepoele K."/>
            <person name="Beszteri B."/>
            <person name="Gruber A."/>
            <person name="Heijde M."/>
            <person name="Katinka M."/>
            <person name="Mock T."/>
            <person name="Valentin K."/>
            <person name="Verret F."/>
            <person name="Berges J.A."/>
            <person name="Brownlee C."/>
            <person name="Cadoret J.P."/>
            <person name="Chiovitti A."/>
            <person name="Choi C.J."/>
            <person name="Coesel S."/>
            <person name="De Martino A."/>
            <person name="Detter J.C."/>
            <person name="Durkin C."/>
            <person name="Falciatore A."/>
            <person name="Fournet J."/>
            <person name="Haruta M."/>
            <person name="Huysman M.J."/>
            <person name="Jenkins B.D."/>
            <person name="Jiroutova K."/>
            <person name="Jorgensen R.E."/>
            <person name="Joubert Y."/>
            <person name="Kaplan A."/>
            <person name="Kroger N."/>
            <person name="Kroth P.G."/>
            <person name="La Roche J."/>
            <person name="Lindquist E."/>
            <person name="Lommer M."/>
            <person name="Martin-Jezequel V."/>
            <person name="Lopez P.J."/>
            <person name="Lucas S."/>
            <person name="Mangogna M."/>
            <person name="McGinnis K."/>
            <person name="Medlin L.K."/>
            <person name="Montsant A."/>
            <person name="Oudot-Le Secq M.P."/>
            <person name="Napoli C."/>
            <person name="Obornik M."/>
            <person name="Parker M.S."/>
            <person name="Petit J.L."/>
            <person name="Porcel B.M."/>
            <person name="Poulsen N."/>
            <person name="Robison M."/>
            <person name="Rychlewski L."/>
            <person name="Rynearson T.A."/>
            <person name="Schmutz J."/>
            <person name="Shapiro H."/>
            <person name="Siaut M."/>
            <person name="Stanley M."/>
            <person name="Sussman M.R."/>
            <person name="Taylor A.R."/>
            <person name="Vardi A."/>
            <person name="von Dassow P."/>
            <person name="Vyverman W."/>
            <person name="Willis A."/>
            <person name="Wyrwicz L.S."/>
            <person name="Rokhsar D.S."/>
            <person name="Weissenbach J."/>
            <person name="Armbrust E.V."/>
            <person name="Green B.R."/>
            <person name="Van de Peer Y."/>
            <person name="Grigoriev I.V."/>
        </authorList>
    </citation>
    <scope>NUCLEOTIDE SEQUENCE [LARGE SCALE GENOMIC DNA]</scope>
    <source>
        <strain evidence="7 8">CCMP1335</strain>
    </source>
</reference>
<dbReference type="FunFam" id="1.10.287.70:FF:000469">
    <property type="entry name" value="Predicted protein"/>
    <property type="match status" value="1"/>
</dbReference>
<feature type="transmembrane region" description="Helical" evidence="5">
    <location>
        <begin position="284"/>
        <end position="304"/>
    </location>
</feature>
<keyword evidence="8" id="KW-1185">Reference proteome</keyword>
<dbReference type="eggNOG" id="KOG0498">
    <property type="taxonomic scope" value="Eukaryota"/>
</dbReference>
<dbReference type="SUPFAM" id="SSF81324">
    <property type="entry name" value="Voltage-gated potassium channels"/>
    <property type="match status" value="1"/>
</dbReference>
<keyword evidence="2 5" id="KW-0812">Transmembrane</keyword>
<dbReference type="KEGG" id="tps:THAPS_25377"/>
<evidence type="ECO:0000313" key="8">
    <source>
        <dbReference type="Proteomes" id="UP000001449"/>
    </source>
</evidence>
<evidence type="ECO:0000259" key="6">
    <source>
        <dbReference type="Pfam" id="PF00520"/>
    </source>
</evidence>
<evidence type="ECO:0000256" key="4">
    <source>
        <dbReference type="ARBA" id="ARBA00023136"/>
    </source>
</evidence>
<proteinExistence type="predicted"/>
<keyword evidence="3 5" id="KW-1133">Transmembrane helix</keyword>
<dbReference type="InterPro" id="IPR050818">
    <property type="entry name" value="KCNH_animal-type"/>
</dbReference>
<feature type="transmembrane region" description="Helical" evidence="5">
    <location>
        <begin position="45"/>
        <end position="65"/>
    </location>
</feature>
<evidence type="ECO:0000256" key="2">
    <source>
        <dbReference type="ARBA" id="ARBA00022692"/>
    </source>
</evidence>
<evidence type="ECO:0000256" key="3">
    <source>
        <dbReference type="ARBA" id="ARBA00022989"/>
    </source>
</evidence>
<keyword evidence="4 5" id="KW-0472">Membrane</keyword>
<evidence type="ECO:0000256" key="5">
    <source>
        <dbReference type="SAM" id="Phobius"/>
    </source>
</evidence>
<dbReference type="AlphaFoldDB" id="B5YLW4"/>
<gene>
    <name evidence="7" type="ORF">THAPS_25377</name>
</gene>
<dbReference type="PANTHER" id="PTHR10217:SF435">
    <property type="entry name" value="POTASSIUM VOLTAGE-GATED CHANNEL PROTEIN EAG"/>
    <property type="match status" value="1"/>
</dbReference>
<dbReference type="GeneID" id="7444777"/>
<dbReference type="GO" id="GO:0005886">
    <property type="term" value="C:plasma membrane"/>
    <property type="evidence" value="ECO:0000318"/>
    <property type="project" value="GO_Central"/>
</dbReference>
<feature type="transmembrane region" description="Helical" evidence="5">
    <location>
        <begin position="190"/>
        <end position="213"/>
    </location>
</feature>
<dbReference type="GO" id="GO:0005249">
    <property type="term" value="F:voltage-gated potassium channel activity"/>
    <property type="evidence" value="ECO:0000318"/>
    <property type="project" value="GO_Central"/>
</dbReference>
<dbReference type="Pfam" id="PF00520">
    <property type="entry name" value="Ion_trans"/>
    <property type="match status" value="1"/>
</dbReference>
<dbReference type="PRINTS" id="PR01463">
    <property type="entry name" value="EAGCHANLFMLY"/>
</dbReference>
<organism evidence="7 8">
    <name type="scientific">Thalassiosira pseudonana</name>
    <name type="common">Marine diatom</name>
    <name type="synonym">Cyclotella nana</name>
    <dbReference type="NCBI Taxonomy" id="35128"/>
    <lineage>
        <taxon>Eukaryota</taxon>
        <taxon>Sar</taxon>
        <taxon>Stramenopiles</taxon>
        <taxon>Ochrophyta</taxon>
        <taxon>Bacillariophyta</taxon>
        <taxon>Coscinodiscophyceae</taxon>
        <taxon>Thalassiosirophycidae</taxon>
        <taxon>Thalassiosirales</taxon>
        <taxon>Thalassiosiraceae</taxon>
        <taxon>Thalassiosira</taxon>
    </lineage>
</organism>
<dbReference type="PaxDb" id="35128-Thaps25377"/>
<feature type="transmembrane region" description="Helical" evidence="5">
    <location>
        <begin position="252"/>
        <end position="272"/>
    </location>
</feature>
<sequence>MVSTRHLKLPQAMTSVRKLPEDDAMHPSLNGIQYVIFPEDRVAQLWDFAMVTIITYYSFFIPYLFGISGGYYKMKSTGFVIFNILIDTVFFVDTFLQFFRAYRDENGCLVYSLTSIRRNYIRSGFFFFNLIAAMPTTLLAYFGNSLDDKIIFLLDLFKVLRLVGARKLLKKSHLFNVLWERINVQTALTLKFLFMISLVSHWIACIWGCIAFAEASWELNEELLSSLNWISNWYDGNYVEGGLNPIGDGNSFQRYLLCLFWAIQSITSIGYGNISPVTAVEYGFANALMLICGIFWAYIIGSLVEAVGSMGSVTREYVERMDRANQMLSDFAVKDMPQSITGATTGMKVSKRVRRFITNQRDKTTKKWLDDHSCLTLEETYPTLSVLSPELQRVCALHLVQPHIEKISYLSSKYLSPEEQAEIALKSVTLEFSSGEKFYAHPELGRGIVIVKQGFGFTTRNEATGNFRWRKGLPNTPVDANEVLVEDEYCREKQLVYHFVGFAKVLFIPRSVIMAVLSKNEQAWKSSARWGYFQASYILHSKQNHSAKAELV</sequence>
<dbReference type="Proteomes" id="UP000001449">
    <property type="component" value="Chromosome 18"/>
</dbReference>
<accession>B5YLW4</accession>
<name>B5YLW4_THAPS</name>
<dbReference type="Gene3D" id="1.10.287.70">
    <property type="match status" value="1"/>
</dbReference>
<evidence type="ECO:0000313" key="7">
    <source>
        <dbReference type="EMBL" id="ACI64147.1"/>
    </source>
</evidence>
<feature type="transmembrane region" description="Helical" evidence="5">
    <location>
        <begin position="77"/>
        <end position="99"/>
    </location>
</feature>
<dbReference type="PANTHER" id="PTHR10217">
    <property type="entry name" value="VOLTAGE AND LIGAND GATED POTASSIUM CHANNEL"/>
    <property type="match status" value="1"/>
</dbReference>
<dbReference type="InParanoid" id="B5YLW4"/>
<feature type="domain" description="Ion transport" evidence="6">
    <location>
        <begin position="44"/>
        <end position="307"/>
    </location>
</feature>
<dbReference type="SUPFAM" id="SSF51206">
    <property type="entry name" value="cAMP-binding domain-like"/>
    <property type="match status" value="1"/>
</dbReference>
<dbReference type="InterPro" id="IPR018490">
    <property type="entry name" value="cNMP-bd_dom_sf"/>
</dbReference>
<dbReference type="InterPro" id="IPR003938">
    <property type="entry name" value="K_chnl_volt-dep_EAG/ELK/ERG"/>
</dbReference>
<feature type="transmembrane region" description="Helical" evidence="5">
    <location>
        <begin position="120"/>
        <end position="144"/>
    </location>
</feature>
<evidence type="ECO:0000256" key="1">
    <source>
        <dbReference type="ARBA" id="ARBA00004141"/>
    </source>
</evidence>
<dbReference type="GO" id="GO:0042391">
    <property type="term" value="P:regulation of membrane potential"/>
    <property type="evidence" value="ECO:0000318"/>
    <property type="project" value="GO_Central"/>
</dbReference>
<dbReference type="RefSeq" id="XP_002295430.1">
    <property type="nucleotide sequence ID" value="XM_002295394.1"/>
</dbReference>
<dbReference type="HOGENOM" id="CLU_493926_0_0_1"/>
<dbReference type="GO" id="GO:0071805">
    <property type="term" value="P:potassium ion transmembrane transport"/>
    <property type="evidence" value="ECO:0000318"/>
    <property type="project" value="GO_Central"/>
</dbReference>
<dbReference type="EMBL" id="CP001159">
    <property type="protein sequence ID" value="ACI64147.1"/>
    <property type="molecule type" value="Genomic_DNA"/>
</dbReference>
<protein>
    <recommendedName>
        <fullName evidence="6">Ion transport domain-containing protein</fullName>
    </recommendedName>
</protein>
<dbReference type="InterPro" id="IPR005821">
    <property type="entry name" value="Ion_trans_dom"/>
</dbReference>
<comment type="subcellular location">
    <subcellularLocation>
        <location evidence="1">Membrane</location>
        <topology evidence="1">Multi-pass membrane protein</topology>
    </subcellularLocation>
</comment>
<reference evidence="7 8" key="1">
    <citation type="journal article" date="2004" name="Science">
        <title>The genome of the diatom Thalassiosira pseudonana: ecology, evolution, and metabolism.</title>
        <authorList>
            <person name="Armbrust E.V."/>
            <person name="Berges J.A."/>
            <person name="Bowler C."/>
            <person name="Green B.R."/>
            <person name="Martinez D."/>
            <person name="Putnam N.H."/>
            <person name="Zhou S."/>
            <person name="Allen A.E."/>
            <person name="Apt K.E."/>
            <person name="Bechner M."/>
            <person name="Brzezinski M.A."/>
            <person name="Chaal B.K."/>
            <person name="Chiovitti A."/>
            <person name="Davis A.K."/>
            <person name="Demarest M.S."/>
            <person name="Detter J.C."/>
            <person name="Glavina T."/>
            <person name="Goodstein D."/>
            <person name="Hadi M.Z."/>
            <person name="Hellsten U."/>
            <person name="Hildebrand M."/>
            <person name="Jenkins B.D."/>
            <person name="Jurka J."/>
            <person name="Kapitonov V.V."/>
            <person name="Kroger N."/>
            <person name="Lau W.W."/>
            <person name="Lane T.W."/>
            <person name="Larimer F.W."/>
            <person name="Lippmeier J.C."/>
            <person name="Lucas S."/>
            <person name="Medina M."/>
            <person name="Montsant A."/>
            <person name="Obornik M."/>
            <person name="Parker M.S."/>
            <person name="Palenik B."/>
            <person name="Pazour G.J."/>
            <person name="Richardson P.M."/>
            <person name="Rynearson T.A."/>
            <person name="Saito M.A."/>
            <person name="Schwartz D.C."/>
            <person name="Thamatrakoln K."/>
            <person name="Valentin K."/>
            <person name="Vardi A."/>
            <person name="Wilkerson F.P."/>
            <person name="Rokhsar D.S."/>
        </authorList>
    </citation>
    <scope>NUCLEOTIDE SEQUENCE [LARGE SCALE GENOMIC DNA]</scope>
    <source>
        <strain evidence="7 8">CCMP1335</strain>
    </source>
</reference>